<evidence type="ECO:0000313" key="2">
    <source>
        <dbReference type="Proteomes" id="UP000770661"/>
    </source>
</evidence>
<organism evidence="1 2">
    <name type="scientific">Chionoecetes opilio</name>
    <name type="common">Atlantic snow crab</name>
    <name type="synonym">Cancer opilio</name>
    <dbReference type="NCBI Taxonomy" id="41210"/>
    <lineage>
        <taxon>Eukaryota</taxon>
        <taxon>Metazoa</taxon>
        <taxon>Ecdysozoa</taxon>
        <taxon>Arthropoda</taxon>
        <taxon>Crustacea</taxon>
        <taxon>Multicrustacea</taxon>
        <taxon>Malacostraca</taxon>
        <taxon>Eumalacostraca</taxon>
        <taxon>Eucarida</taxon>
        <taxon>Decapoda</taxon>
        <taxon>Pleocyemata</taxon>
        <taxon>Brachyura</taxon>
        <taxon>Eubrachyura</taxon>
        <taxon>Majoidea</taxon>
        <taxon>Majidae</taxon>
        <taxon>Chionoecetes</taxon>
    </lineage>
</organism>
<dbReference type="EMBL" id="JACEEZ010018772">
    <property type="protein sequence ID" value="KAG0716542.1"/>
    <property type="molecule type" value="Genomic_DNA"/>
</dbReference>
<gene>
    <name evidence="1" type="ORF">GWK47_009438</name>
</gene>
<dbReference type="AlphaFoldDB" id="A0A8J4XYK6"/>
<dbReference type="OrthoDB" id="8300196at2759"/>
<accession>A0A8J4XYK6</accession>
<dbReference type="PANTHER" id="PTHR47018:SF3">
    <property type="entry name" value="MYCBP-ASSOCIATED PROTEIN"/>
    <property type="match status" value="1"/>
</dbReference>
<reference evidence="1" key="1">
    <citation type="submission" date="2020-07" db="EMBL/GenBank/DDBJ databases">
        <title>The High-quality genome of the commercially important snow crab, Chionoecetes opilio.</title>
        <authorList>
            <person name="Jeong J.-H."/>
            <person name="Ryu S."/>
        </authorList>
    </citation>
    <scope>NUCLEOTIDE SEQUENCE</scope>
    <source>
        <strain evidence="1">MADBK_172401_WGS</strain>
        <tissue evidence="1">Digestive gland</tissue>
    </source>
</reference>
<evidence type="ECO:0000313" key="1">
    <source>
        <dbReference type="EMBL" id="KAG0716542.1"/>
    </source>
</evidence>
<protein>
    <submittedName>
        <fullName evidence="1">Uncharacterized protein</fullName>
    </submittedName>
</protein>
<dbReference type="PANTHER" id="PTHR47018">
    <property type="entry name" value="CXC DOMAIN-CONTAINING PROTEIN-RELATED"/>
    <property type="match status" value="1"/>
</dbReference>
<dbReference type="Proteomes" id="UP000770661">
    <property type="component" value="Unassembled WGS sequence"/>
</dbReference>
<comment type="caution">
    <text evidence="1">The sequence shown here is derived from an EMBL/GenBank/DDBJ whole genome shotgun (WGS) entry which is preliminary data.</text>
</comment>
<proteinExistence type="predicted"/>
<keyword evidence="2" id="KW-1185">Reference proteome</keyword>
<name>A0A8J4XYK6_CHIOP</name>
<sequence length="178" mass="20626">MGVFHTICNLLSTIGKRFQDAGLRDLCVESGVIAEGSVSGVMDGRRYNRAVRLHKLVYEALMRLAWKGFLPWLEENHSRDIHHLDGTLKNINSFHSNVSQGTFQELMESESCTHILKLFQVYLETLRDEHNLSAFWMSYLDMVEIMLDLVRASREGNWMLHLGAIRQMIPWVFCLLTR</sequence>